<keyword evidence="2" id="KW-1185">Reference proteome</keyword>
<dbReference type="OrthoDB" id="685001at2"/>
<organism evidence="1 2">
    <name type="scientific">Chitinophaga silvatica</name>
    <dbReference type="NCBI Taxonomy" id="2282649"/>
    <lineage>
        <taxon>Bacteria</taxon>
        <taxon>Pseudomonadati</taxon>
        <taxon>Bacteroidota</taxon>
        <taxon>Chitinophagia</taxon>
        <taxon>Chitinophagales</taxon>
        <taxon>Chitinophagaceae</taxon>
        <taxon>Chitinophaga</taxon>
    </lineage>
</organism>
<name>A0A3E1Y5K1_9BACT</name>
<proteinExistence type="predicted"/>
<protein>
    <submittedName>
        <fullName evidence="1">Uncharacterized protein</fullName>
    </submittedName>
</protein>
<reference evidence="1 2" key="1">
    <citation type="submission" date="2018-07" db="EMBL/GenBank/DDBJ databases">
        <title>Chitinophaga K2CV101002-2 sp. nov., isolated from a monsoon evergreen broad-leaved forest soil.</title>
        <authorList>
            <person name="Lv Y."/>
        </authorList>
    </citation>
    <scope>NUCLEOTIDE SEQUENCE [LARGE SCALE GENOMIC DNA]</scope>
    <source>
        <strain evidence="1 2">GDMCC 1.1288</strain>
    </source>
</reference>
<evidence type="ECO:0000313" key="2">
    <source>
        <dbReference type="Proteomes" id="UP000260644"/>
    </source>
</evidence>
<gene>
    <name evidence="1" type="ORF">DVR12_20015</name>
</gene>
<dbReference type="Proteomes" id="UP000260644">
    <property type="component" value="Unassembled WGS sequence"/>
</dbReference>
<dbReference type="AlphaFoldDB" id="A0A3E1Y5K1"/>
<dbReference type="RefSeq" id="WP_116977574.1">
    <property type="nucleotide sequence ID" value="NZ_QPMM01000011.1"/>
</dbReference>
<comment type="caution">
    <text evidence="1">The sequence shown here is derived from an EMBL/GenBank/DDBJ whole genome shotgun (WGS) entry which is preliminary data.</text>
</comment>
<sequence length="201" mass="23415">MKKYIAIFCVYLLWSCTTSKKTKCTDLSDIQPKSYAEVYSSIDSLVNHKFVKGYLEFPWKLKENHGFRTILGNPCTYKSGLIAILKNDSLDVTHRLFALHGLERLCIDDYIEVLTIVYDLYKSKKVNEAFMISAIATEDFSMDVAKNYKNIHLQEILKDVLHILESENQKKFVNSVLSGKRWKYLKAYYRDSGEPRPWTCD</sequence>
<dbReference type="EMBL" id="QPMM01000011">
    <property type="protein sequence ID" value="RFS20013.1"/>
    <property type="molecule type" value="Genomic_DNA"/>
</dbReference>
<accession>A0A3E1Y5K1</accession>
<evidence type="ECO:0000313" key="1">
    <source>
        <dbReference type="EMBL" id="RFS20013.1"/>
    </source>
</evidence>